<evidence type="ECO:0000313" key="2">
    <source>
        <dbReference type="EMBL" id="AXQ53726.1"/>
    </source>
</evidence>
<sequence length="71" mass="7921">MTLYVEVHQTRTHEPTPYEHKLAAVLEEVYATGAHTLPELVQGLNERTVYPPDGGAWTEENFTAEIARLGA</sequence>
<protein>
    <recommendedName>
        <fullName evidence="1">Recombinase-like domain-containing protein</fullName>
    </recommendedName>
</protein>
<organism evidence="2 3">
    <name type="scientific">Streptomyces koyangensis</name>
    <dbReference type="NCBI Taxonomy" id="188770"/>
    <lineage>
        <taxon>Bacteria</taxon>
        <taxon>Bacillati</taxon>
        <taxon>Actinomycetota</taxon>
        <taxon>Actinomycetes</taxon>
        <taxon>Kitasatosporales</taxon>
        <taxon>Streptomycetaceae</taxon>
        <taxon>Streptomyces</taxon>
        <taxon>Streptomyces aurantiacus group</taxon>
    </lineage>
</organism>
<evidence type="ECO:0000259" key="1">
    <source>
        <dbReference type="Pfam" id="PF20552"/>
    </source>
</evidence>
<dbReference type="GeneID" id="300113247"/>
<feature type="domain" description="Recombinase-like" evidence="1">
    <location>
        <begin position="3"/>
        <end position="71"/>
    </location>
</feature>
<dbReference type="RefSeq" id="WP_059213740.1">
    <property type="nucleotide sequence ID" value="NZ_CP031742.1"/>
</dbReference>
<dbReference type="Proteomes" id="UP000259636">
    <property type="component" value="Chromosome"/>
</dbReference>
<evidence type="ECO:0000313" key="3">
    <source>
        <dbReference type="Proteomes" id="UP000259636"/>
    </source>
</evidence>
<accession>A0A385D5Z3</accession>
<dbReference type="KEGG" id="sky:D0C37_03305"/>
<dbReference type="AlphaFoldDB" id="A0A385D5Z3"/>
<name>A0A385D5Z3_9ACTN</name>
<proteinExistence type="predicted"/>
<reference evidence="2 3" key="1">
    <citation type="submission" date="2018-08" db="EMBL/GenBank/DDBJ databases">
        <authorList>
            <person name="Ferrada E.E."/>
            <person name="Latorre B.A."/>
        </authorList>
    </citation>
    <scope>NUCLEOTIDE SEQUENCE [LARGE SCALE GENOMIC DNA]</scope>
    <source>
        <strain evidence="2 3">VK-A60T</strain>
    </source>
</reference>
<dbReference type="Pfam" id="PF20552">
    <property type="entry name" value="HTH_62"/>
    <property type="match status" value="1"/>
</dbReference>
<gene>
    <name evidence="2" type="ORF">D0C37_03305</name>
</gene>
<dbReference type="InterPro" id="IPR046789">
    <property type="entry name" value="HTH_62"/>
</dbReference>
<dbReference type="EMBL" id="CP031742">
    <property type="protein sequence ID" value="AXQ53726.1"/>
    <property type="molecule type" value="Genomic_DNA"/>
</dbReference>